<keyword evidence="1" id="KW-0732">Signal</keyword>
<dbReference type="STRING" id="695939.SAMN00790413_01278"/>
<feature type="signal peptide" evidence="1">
    <location>
        <begin position="1"/>
        <end position="18"/>
    </location>
</feature>
<dbReference type="InterPro" id="IPR018725">
    <property type="entry name" value="DUF2259_secreted"/>
</dbReference>
<protein>
    <submittedName>
        <fullName evidence="2">Predicted secreted protein</fullName>
    </submittedName>
</protein>
<evidence type="ECO:0000313" key="2">
    <source>
        <dbReference type="EMBL" id="SMB91748.1"/>
    </source>
</evidence>
<sequence>MVARTVLTLLALVSTAQAGDRPEVQRVMFTADGTHALIVTGGVQDGSGFSDAALTVLDTGTGRTLLEARTRSETLPVSAVVQALLTREQARLARLRITPRPAARAVYARSWTTLSPAWSEGLGAGQAATFPVRLWTRPVAVRLEVRPLPSSCRWRDTLPPRAQPAGFTLKVGRQVVHLDRTLPPARACAARYALDHVYVQGNRAVFLLRAYSPGFEGPNAEVVAVAATLK</sequence>
<feature type="chain" id="PRO_5012845507" evidence="1">
    <location>
        <begin position="19"/>
        <end position="230"/>
    </location>
</feature>
<name>A0A1W1VEF6_9DEIO</name>
<dbReference type="Proteomes" id="UP000192582">
    <property type="component" value="Unassembled WGS sequence"/>
</dbReference>
<reference evidence="2 3" key="1">
    <citation type="submission" date="2017-04" db="EMBL/GenBank/DDBJ databases">
        <authorList>
            <person name="Afonso C.L."/>
            <person name="Miller P.J."/>
            <person name="Scott M.A."/>
            <person name="Spackman E."/>
            <person name="Goraichik I."/>
            <person name="Dimitrov K.M."/>
            <person name="Suarez D.L."/>
            <person name="Swayne D.E."/>
        </authorList>
    </citation>
    <scope>NUCLEOTIDE SEQUENCE [LARGE SCALE GENOMIC DNA]</scope>
    <source>
        <strain evidence="2 3">KR-140</strain>
    </source>
</reference>
<dbReference type="AlphaFoldDB" id="A0A1W1VEF6"/>
<keyword evidence="3" id="KW-1185">Reference proteome</keyword>
<gene>
    <name evidence="2" type="ORF">SAMN00790413_01278</name>
</gene>
<evidence type="ECO:0000313" key="3">
    <source>
        <dbReference type="Proteomes" id="UP000192582"/>
    </source>
</evidence>
<evidence type="ECO:0000256" key="1">
    <source>
        <dbReference type="SAM" id="SignalP"/>
    </source>
</evidence>
<accession>A0A1W1VEF6</accession>
<proteinExistence type="predicted"/>
<dbReference type="RefSeq" id="WP_084048780.1">
    <property type="nucleotide sequence ID" value="NZ_FWWU01000009.1"/>
</dbReference>
<organism evidence="2 3">
    <name type="scientific">Deinococcus hopiensis KR-140</name>
    <dbReference type="NCBI Taxonomy" id="695939"/>
    <lineage>
        <taxon>Bacteria</taxon>
        <taxon>Thermotogati</taxon>
        <taxon>Deinococcota</taxon>
        <taxon>Deinococci</taxon>
        <taxon>Deinococcales</taxon>
        <taxon>Deinococcaceae</taxon>
        <taxon>Deinococcus</taxon>
    </lineage>
</organism>
<dbReference type="EMBL" id="FWWU01000009">
    <property type="protein sequence ID" value="SMB91748.1"/>
    <property type="molecule type" value="Genomic_DNA"/>
</dbReference>
<dbReference type="OrthoDB" id="63067at2"/>
<dbReference type="Pfam" id="PF10016">
    <property type="entry name" value="DUF2259"/>
    <property type="match status" value="1"/>
</dbReference>